<accession>A0LQ60</accession>
<sequence length="304" mass="35360">MRQHDYAKCIEVSKRVRWDIDKDVIRQREFDFSKKFLPDGISKVDRLDFLSQDQKRFLSQIQGRTYANMFGFVERFIVAKILEITRDHWLDDQVALEALIRFCDEELKHQELFRRIEPMIASGMPPGYRFLSDPNQVAAAVLENSTWAVLGLILEIELFTQEHYKQSIEPDEDLSELYRDIFQFHWKEETTHAIMDELEWPREDKKLTPEERERSIDELIGLVGAVDGILQSQSAADLEYFLGAGGVTLHAEEAEIIRAGVLNAYRWQYILSGVDHPRYRAALGNLITEAQAWRINDALAALRS</sequence>
<dbReference type="RefSeq" id="WP_011700678.1">
    <property type="nucleotide sequence ID" value="NC_008554.1"/>
</dbReference>
<proteinExistence type="predicted"/>
<gene>
    <name evidence="1" type="ordered locus">Sfum_3893</name>
</gene>
<keyword evidence="2" id="KW-1185">Reference proteome</keyword>
<dbReference type="InParanoid" id="A0LQ60"/>
<dbReference type="Proteomes" id="UP000001784">
    <property type="component" value="Chromosome"/>
</dbReference>
<dbReference type="OrthoDB" id="571340at2"/>
<organism evidence="1 2">
    <name type="scientific">Syntrophobacter fumaroxidans (strain DSM 10017 / MPOB)</name>
    <dbReference type="NCBI Taxonomy" id="335543"/>
    <lineage>
        <taxon>Bacteria</taxon>
        <taxon>Pseudomonadati</taxon>
        <taxon>Thermodesulfobacteriota</taxon>
        <taxon>Syntrophobacteria</taxon>
        <taxon>Syntrophobacterales</taxon>
        <taxon>Syntrophobacteraceae</taxon>
        <taxon>Syntrophobacter</taxon>
    </lineage>
</organism>
<reference evidence="1 2" key="1">
    <citation type="submission" date="2006-10" db="EMBL/GenBank/DDBJ databases">
        <title>Complete sequence of Syntrophobacter fumaroxidans MPOB.</title>
        <authorList>
            <consortium name="US DOE Joint Genome Institute"/>
            <person name="Copeland A."/>
            <person name="Lucas S."/>
            <person name="Lapidus A."/>
            <person name="Barry K."/>
            <person name="Detter J.C."/>
            <person name="Glavina del Rio T."/>
            <person name="Hammon N."/>
            <person name="Israni S."/>
            <person name="Pitluck S."/>
            <person name="Goltsman E.G."/>
            <person name="Martinez M."/>
            <person name="Schmutz J."/>
            <person name="Larimer F."/>
            <person name="Land M."/>
            <person name="Hauser L."/>
            <person name="Kyrpides N."/>
            <person name="Kim E."/>
            <person name="Boone D.R."/>
            <person name="Brockman F."/>
            <person name="Culley D."/>
            <person name="Ferry J."/>
            <person name="Gunsalus R."/>
            <person name="McInerney M.J."/>
            <person name="Morrison M."/>
            <person name="Plugge C."/>
            <person name="Rohlin L."/>
            <person name="Scholten J."/>
            <person name="Sieber J."/>
            <person name="Stams A.J.M."/>
            <person name="Worm P."/>
            <person name="Henstra A.M."/>
            <person name="Richardson P."/>
        </authorList>
    </citation>
    <scope>NUCLEOTIDE SEQUENCE [LARGE SCALE GENOMIC DNA]</scope>
    <source>
        <strain evidence="2">DSM 10017 / MPOB</strain>
    </source>
</reference>
<evidence type="ECO:0000313" key="1">
    <source>
        <dbReference type="EMBL" id="ABK19562.1"/>
    </source>
</evidence>
<dbReference type="EMBL" id="CP000478">
    <property type="protein sequence ID" value="ABK19562.1"/>
    <property type="molecule type" value="Genomic_DNA"/>
</dbReference>
<protein>
    <submittedName>
        <fullName evidence="1">Uncharacterized protein</fullName>
    </submittedName>
</protein>
<evidence type="ECO:0000313" key="2">
    <source>
        <dbReference type="Proteomes" id="UP000001784"/>
    </source>
</evidence>
<dbReference type="KEGG" id="sfu:Sfum_3893"/>
<dbReference type="eggNOG" id="ENOG502Z7UH">
    <property type="taxonomic scope" value="Bacteria"/>
</dbReference>
<name>A0LQ60_SYNFM</name>
<dbReference type="HOGENOM" id="CLU_896243_0_0_7"/>
<dbReference type="AlphaFoldDB" id="A0LQ60"/>